<dbReference type="RefSeq" id="WP_128914657.1">
    <property type="nucleotide sequence ID" value="NZ_RDSM01000003.1"/>
</dbReference>
<dbReference type="InterPro" id="IPR043143">
    <property type="entry name" value="Mal/L-sulf/L-lact_DH-like_NADP"/>
</dbReference>
<dbReference type="SUPFAM" id="SSF89733">
    <property type="entry name" value="L-sulfolactate dehydrogenase-like"/>
    <property type="match status" value="1"/>
</dbReference>
<evidence type="ECO:0000313" key="2">
    <source>
        <dbReference type="EMBL" id="RXH54956.1"/>
    </source>
</evidence>
<reference evidence="2 3" key="1">
    <citation type="submission" date="2018-11" db="EMBL/GenBank/DDBJ databases">
        <authorList>
            <person name="Mardanov A.V."/>
            <person name="Ravin N.V."/>
            <person name="Dedysh S.N."/>
        </authorList>
    </citation>
    <scope>NUCLEOTIDE SEQUENCE [LARGE SCALE GENOMIC DNA]</scope>
    <source>
        <strain evidence="2 3">AF10</strain>
    </source>
</reference>
<dbReference type="Pfam" id="PF02615">
    <property type="entry name" value="Ldh_2"/>
    <property type="match status" value="1"/>
</dbReference>
<sequence length="344" mass="36923">MLRVPYADLEAALHRAVLHLGLEDPRAAFCAQLFAETTRDGVYTHGLARFPRFSAMVKNGAIDPHAFPTRTGGFGAIERWDGHRGPGNLNAHAAMARAIELAREHGIGAVALANTNHWMRGGSYGWQAATQGCFGVCWTNTLANTPAWGTAKPTVGNNPIILAIPRAFASQPEPHAAPVVLDMAMTQFSMGSLSAYAKRGAQLPVPGGYDRDGVLTRDPVAIEQSQRTLPVGYWKGYGLSLTLDLFAAMLSGGLATHQLPLDPLKEAGLSQFFLAIDPTTFADPDQLSAIAEGVLADLKLAPPEDPTSPVRYPGEETLRVRQVNMEQGVPVDPELWAKLSDLTI</sequence>
<dbReference type="Proteomes" id="UP000289437">
    <property type="component" value="Unassembled WGS sequence"/>
</dbReference>
<dbReference type="EMBL" id="RDSM01000003">
    <property type="protein sequence ID" value="RXH54956.1"/>
    <property type="molecule type" value="Genomic_DNA"/>
</dbReference>
<dbReference type="OrthoDB" id="9769447at2"/>
<name>A0A4Q0T0N7_9BACT</name>
<proteinExistence type="predicted"/>
<reference evidence="3" key="2">
    <citation type="submission" date="2019-02" db="EMBL/GenBank/DDBJ databases">
        <title>Granulicella sibirica sp. nov., a psychrotolerant acidobacterium isolated from an organic soil layer in forested tundra, West Siberia.</title>
        <authorList>
            <person name="Oshkin I.Y."/>
            <person name="Kulichevskaya I.S."/>
            <person name="Rijpstra W.I.C."/>
            <person name="Sinninghe Damste J.S."/>
            <person name="Rakitin A.L."/>
            <person name="Ravin N.V."/>
            <person name="Dedysh S.N."/>
        </authorList>
    </citation>
    <scope>NUCLEOTIDE SEQUENCE [LARGE SCALE GENOMIC DNA]</scope>
    <source>
        <strain evidence="3">AF10</strain>
    </source>
</reference>
<evidence type="ECO:0000256" key="1">
    <source>
        <dbReference type="ARBA" id="ARBA00023002"/>
    </source>
</evidence>
<organism evidence="2 3">
    <name type="scientific">Granulicella sibirica</name>
    <dbReference type="NCBI Taxonomy" id="2479048"/>
    <lineage>
        <taxon>Bacteria</taxon>
        <taxon>Pseudomonadati</taxon>
        <taxon>Acidobacteriota</taxon>
        <taxon>Terriglobia</taxon>
        <taxon>Terriglobales</taxon>
        <taxon>Acidobacteriaceae</taxon>
        <taxon>Granulicella</taxon>
    </lineage>
</organism>
<keyword evidence="1" id="KW-0560">Oxidoreductase</keyword>
<comment type="caution">
    <text evidence="2">The sequence shown here is derived from an EMBL/GenBank/DDBJ whole genome shotgun (WGS) entry which is preliminary data.</text>
</comment>
<evidence type="ECO:0000313" key="3">
    <source>
        <dbReference type="Proteomes" id="UP000289437"/>
    </source>
</evidence>
<dbReference type="NCBIfam" id="NF009750">
    <property type="entry name" value="PRK13260.1"/>
    <property type="match status" value="1"/>
</dbReference>
<dbReference type="InterPro" id="IPR043144">
    <property type="entry name" value="Mal/L-sulf/L-lact_DH-like_ah"/>
</dbReference>
<dbReference type="Gene3D" id="3.30.1370.60">
    <property type="entry name" value="Hypothetical oxidoreductase yiak, domain 2"/>
    <property type="match status" value="1"/>
</dbReference>
<gene>
    <name evidence="2" type="ORF">GRAN_4060</name>
</gene>
<dbReference type="AlphaFoldDB" id="A0A4Q0T0N7"/>
<dbReference type="PANTHER" id="PTHR11091:SF3">
    <property type="entry name" value="2,3-DIKETO-L-GULONATE REDUCTASE"/>
    <property type="match status" value="1"/>
</dbReference>
<dbReference type="Gene3D" id="1.10.1530.10">
    <property type="match status" value="1"/>
</dbReference>
<protein>
    <submittedName>
        <fullName evidence="2">3-dehydro-L-gulonate 2-dehydrogenase</fullName>
    </submittedName>
</protein>
<dbReference type="PANTHER" id="PTHR11091">
    <property type="entry name" value="OXIDOREDUCTASE-RELATED"/>
    <property type="match status" value="1"/>
</dbReference>
<dbReference type="InterPro" id="IPR003767">
    <property type="entry name" value="Malate/L-lactate_DH-like"/>
</dbReference>
<accession>A0A4Q0T0N7</accession>
<keyword evidence="3" id="KW-1185">Reference proteome</keyword>
<dbReference type="InterPro" id="IPR036111">
    <property type="entry name" value="Mal/L-sulfo/L-lacto_DH-like_sf"/>
</dbReference>
<dbReference type="GO" id="GO:0016491">
    <property type="term" value="F:oxidoreductase activity"/>
    <property type="evidence" value="ECO:0007669"/>
    <property type="project" value="UniProtKB-KW"/>
</dbReference>